<dbReference type="InterPro" id="IPR015366">
    <property type="entry name" value="S53_propep"/>
</dbReference>
<reference evidence="11" key="1">
    <citation type="submission" date="2023-03" db="EMBL/GenBank/DDBJ databases">
        <title>Massive genome expansion in bonnet fungi (Mycena s.s.) driven by repeated elements and novel gene families across ecological guilds.</title>
        <authorList>
            <consortium name="Lawrence Berkeley National Laboratory"/>
            <person name="Harder C.B."/>
            <person name="Miyauchi S."/>
            <person name="Viragh M."/>
            <person name="Kuo A."/>
            <person name="Thoen E."/>
            <person name="Andreopoulos B."/>
            <person name="Lu D."/>
            <person name="Skrede I."/>
            <person name="Drula E."/>
            <person name="Henrissat B."/>
            <person name="Morin E."/>
            <person name="Kohler A."/>
            <person name="Barry K."/>
            <person name="LaButti K."/>
            <person name="Morin E."/>
            <person name="Salamov A."/>
            <person name="Lipzen A."/>
            <person name="Mereny Z."/>
            <person name="Hegedus B."/>
            <person name="Baldrian P."/>
            <person name="Stursova M."/>
            <person name="Weitz H."/>
            <person name="Taylor A."/>
            <person name="Grigoriev I.V."/>
            <person name="Nagy L.G."/>
            <person name="Martin F."/>
            <person name="Kauserud H."/>
        </authorList>
    </citation>
    <scope>NUCLEOTIDE SEQUENCE</scope>
    <source>
        <strain evidence="11">9284</strain>
    </source>
</reference>
<sequence>MPALFILASFISLAAASPAFKNFVVQESRQSAPGAFAHLGPAAGDSMINLRIALPSQNVSGLDVDLLDVSDPKSANYGNHLSKDEVGEHLPRSDCPCRFYCPGMAYPKGVVGEICGAGNWISVAVNVSDANEMLAAEYQTFRHIASGKTYQRTLSYSLPIEVVNVVDTIHPTVVFDPPATGRPGFSAPRPRPRVTSPASCAITITPSCLQSLYNIPTTMASFGRIAVTGFINQWAQKADLTTFLQLFRPDMSSSTSFTLQTLDTVSNPQSVADASVKAGDGGVSGSQAHSCTTFLPPFPAGCPYITSVGSVTGIPPEVGPRFSSGVFSNYWGRPQYQGTLVEPFLNAQGSKNAGLFNVSGRGFPDVAAQGQNIEIATVEGTSASAPIFASIIALINSQRVAAGKTTFGFLNPLLYANPGMFNDVTSGSNPGYGTAGFSARAGWDAVTGLGTPVFLKFAAALV</sequence>
<dbReference type="InterPro" id="IPR036852">
    <property type="entry name" value="Peptidase_S8/S53_dom_sf"/>
</dbReference>
<evidence type="ECO:0000256" key="5">
    <source>
        <dbReference type="ARBA" id="ARBA00022825"/>
    </source>
</evidence>
<dbReference type="EMBL" id="JARKIF010000005">
    <property type="protein sequence ID" value="KAJ7639552.1"/>
    <property type="molecule type" value="Genomic_DNA"/>
</dbReference>
<comment type="caution">
    <text evidence="11">The sequence shown here is derived from an EMBL/GenBank/DDBJ whole genome shotgun (WGS) entry which is preliminary data.</text>
</comment>
<comment type="caution">
    <text evidence="8">Lacks conserved residue(s) required for the propagation of feature annotation.</text>
</comment>
<dbReference type="PROSITE" id="PS51695">
    <property type="entry name" value="SEDOLISIN"/>
    <property type="match status" value="1"/>
</dbReference>
<keyword evidence="2" id="KW-0645">Protease</keyword>
<dbReference type="GO" id="GO:0005576">
    <property type="term" value="C:extracellular region"/>
    <property type="evidence" value="ECO:0007669"/>
    <property type="project" value="UniProtKB-SubCell"/>
</dbReference>
<feature type="binding site" evidence="8">
    <location>
        <position position="423"/>
    </location>
    <ligand>
        <name>Ca(2+)</name>
        <dbReference type="ChEBI" id="CHEBI:29108"/>
    </ligand>
</feature>
<dbReference type="GO" id="GO:0008240">
    <property type="term" value="F:tripeptidyl-peptidase activity"/>
    <property type="evidence" value="ECO:0007669"/>
    <property type="project" value="TreeGrafter"/>
</dbReference>
<keyword evidence="6 8" id="KW-0106">Calcium</keyword>
<proteinExistence type="predicted"/>
<evidence type="ECO:0000256" key="9">
    <source>
        <dbReference type="SAM" id="SignalP"/>
    </source>
</evidence>
<comment type="cofactor">
    <cofactor evidence="8">
        <name>Ca(2+)</name>
        <dbReference type="ChEBI" id="CHEBI:29108"/>
    </cofactor>
    <text evidence="8">Binds 1 Ca(2+) ion per subunit.</text>
</comment>
<evidence type="ECO:0000256" key="4">
    <source>
        <dbReference type="ARBA" id="ARBA00022801"/>
    </source>
</evidence>
<evidence type="ECO:0000256" key="3">
    <source>
        <dbReference type="ARBA" id="ARBA00022723"/>
    </source>
</evidence>
<dbReference type="AlphaFoldDB" id="A0AAD7C5S9"/>
<evidence type="ECO:0000256" key="1">
    <source>
        <dbReference type="ARBA" id="ARBA00004239"/>
    </source>
</evidence>
<feature type="domain" description="Peptidase S53" evidence="10">
    <location>
        <begin position="90"/>
        <end position="462"/>
    </location>
</feature>
<dbReference type="PANTHER" id="PTHR14218:SF15">
    <property type="entry name" value="TRIPEPTIDYL-PEPTIDASE 1"/>
    <property type="match status" value="1"/>
</dbReference>
<dbReference type="InterPro" id="IPR030400">
    <property type="entry name" value="Sedolisin_dom"/>
</dbReference>
<keyword evidence="5" id="KW-0720">Serine protease</keyword>
<dbReference type="CDD" id="cd11377">
    <property type="entry name" value="Pro-peptidase_S53"/>
    <property type="match status" value="1"/>
</dbReference>
<keyword evidence="9" id="KW-0732">Signal</keyword>
<keyword evidence="12" id="KW-1185">Reference proteome</keyword>
<dbReference type="Proteomes" id="UP001221142">
    <property type="component" value="Unassembled WGS sequence"/>
</dbReference>
<name>A0AAD7C5S9_9AGAR</name>
<evidence type="ECO:0000313" key="11">
    <source>
        <dbReference type="EMBL" id="KAJ7639552.1"/>
    </source>
</evidence>
<gene>
    <name evidence="11" type="ORF">FB45DRAFT_1135192</name>
</gene>
<feature type="chain" id="PRO_5042249855" evidence="9">
    <location>
        <begin position="17"/>
        <end position="462"/>
    </location>
</feature>
<evidence type="ECO:0000313" key="12">
    <source>
        <dbReference type="Proteomes" id="UP001221142"/>
    </source>
</evidence>
<evidence type="ECO:0000256" key="8">
    <source>
        <dbReference type="PROSITE-ProRule" id="PRU01032"/>
    </source>
</evidence>
<dbReference type="CDD" id="cd04056">
    <property type="entry name" value="Peptidases_S53"/>
    <property type="match status" value="1"/>
</dbReference>
<organism evidence="11 12">
    <name type="scientific">Roridomyces roridus</name>
    <dbReference type="NCBI Taxonomy" id="1738132"/>
    <lineage>
        <taxon>Eukaryota</taxon>
        <taxon>Fungi</taxon>
        <taxon>Dikarya</taxon>
        <taxon>Basidiomycota</taxon>
        <taxon>Agaricomycotina</taxon>
        <taxon>Agaricomycetes</taxon>
        <taxon>Agaricomycetidae</taxon>
        <taxon>Agaricales</taxon>
        <taxon>Marasmiineae</taxon>
        <taxon>Mycenaceae</taxon>
        <taxon>Roridomyces</taxon>
    </lineage>
</organism>
<evidence type="ECO:0000256" key="2">
    <source>
        <dbReference type="ARBA" id="ARBA00022670"/>
    </source>
</evidence>
<feature type="binding site" evidence="8">
    <location>
        <position position="424"/>
    </location>
    <ligand>
        <name>Ca(2+)</name>
        <dbReference type="ChEBI" id="CHEBI:29108"/>
    </ligand>
</feature>
<keyword evidence="4" id="KW-0378">Hydrolase</keyword>
<dbReference type="InterPro" id="IPR050819">
    <property type="entry name" value="Tripeptidyl-peptidase_I"/>
</dbReference>
<dbReference type="GO" id="GO:0046872">
    <property type="term" value="F:metal ion binding"/>
    <property type="evidence" value="ECO:0007669"/>
    <property type="project" value="UniProtKB-UniRule"/>
</dbReference>
<dbReference type="Pfam" id="PF09286">
    <property type="entry name" value="Pro-kuma_activ"/>
    <property type="match status" value="2"/>
</dbReference>
<comment type="subcellular location">
    <subcellularLocation>
        <location evidence="1">Secreted</location>
        <location evidence="1">Extracellular space</location>
    </subcellularLocation>
</comment>
<dbReference type="GO" id="GO:0006508">
    <property type="term" value="P:proteolysis"/>
    <property type="evidence" value="ECO:0007669"/>
    <property type="project" value="UniProtKB-KW"/>
</dbReference>
<dbReference type="Gene3D" id="3.40.50.200">
    <property type="entry name" value="Peptidase S8/S53 domain"/>
    <property type="match status" value="2"/>
</dbReference>
<feature type="binding site" evidence="8">
    <location>
        <position position="442"/>
    </location>
    <ligand>
        <name>Ca(2+)</name>
        <dbReference type="ChEBI" id="CHEBI:29108"/>
    </ligand>
</feature>
<evidence type="ECO:0000259" key="10">
    <source>
        <dbReference type="PROSITE" id="PS51695"/>
    </source>
</evidence>
<feature type="binding site" evidence="8">
    <location>
        <position position="444"/>
    </location>
    <ligand>
        <name>Ca(2+)</name>
        <dbReference type="ChEBI" id="CHEBI:29108"/>
    </ligand>
</feature>
<keyword evidence="3 8" id="KW-0479">Metal-binding</keyword>
<keyword evidence="7" id="KW-0865">Zymogen</keyword>
<accession>A0AAD7C5S9</accession>
<protein>
    <submittedName>
        <fullName evidence="11">Peptidase S8/S53 domain-containing protein</fullName>
    </submittedName>
</protein>
<dbReference type="SUPFAM" id="SSF54897">
    <property type="entry name" value="Protease propeptides/inhibitors"/>
    <property type="match status" value="1"/>
</dbReference>
<evidence type="ECO:0000256" key="6">
    <source>
        <dbReference type="ARBA" id="ARBA00022837"/>
    </source>
</evidence>
<dbReference type="GO" id="GO:0004252">
    <property type="term" value="F:serine-type endopeptidase activity"/>
    <property type="evidence" value="ECO:0007669"/>
    <property type="project" value="InterPro"/>
</dbReference>
<evidence type="ECO:0000256" key="7">
    <source>
        <dbReference type="ARBA" id="ARBA00023145"/>
    </source>
</evidence>
<dbReference type="SMART" id="SM00944">
    <property type="entry name" value="Pro-kuma_activ"/>
    <property type="match status" value="1"/>
</dbReference>
<dbReference type="PANTHER" id="PTHR14218">
    <property type="entry name" value="PROTEASE S8 TRIPEPTIDYL PEPTIDASE I CLN2"/>
    <property type="match status" value="1"/>
</dbReference>
<feature type="signal peptide" evidence="9">
    <location>
        <begin position="1"/>
        <end position="16"/>
    </location>
</feature>
<dbReference type="SUPFAM" id="SSF52743">
    <property type="entry name" value="Subtilisin-like"/>
    <property type="match status" value="1"/>
</dbReference>